<dbReference type="AlphaFoldDB" id="H5ST65"/>
<evidence type="ECO:0000313" key="3">
    <source>
        <dbReference type="EMBL" id="BAL59351.1"/>
    </source>
</evidence>
<sequence>MFLVLAAFALWYFAFQTDIWNFWVRLTLAAALLATSALVLTPDRAALFRVRGRDIAIGVASALVLYGIFWLGKQLALVILPFAADQISSVYANRAQLDLLWIGLLLFFLLGPSEEIFWRGFVQRRLSEQFGVPGGWLIATAIYALVHIWTLNLLLIAAALVAGLFWGWLYHRTQSLVTVIVSHALWDMMIFVIFPVL</sequence>
<keyword evidence="1" id="KW-0472">Membrane</keyword>
<feature type="transmembrane region" description="Helical" evidence="1">
    <location>
        <begin position="176"/>
        <end position="196"/>
    </location>
</feature>
<reference evidence="3" key="2">
    <citation type="journal article" date="2012" name="PLoS ONE">
        <title>A Deeply Branching Thermophilic Bacterium with an Ancient Acetyl-CoA Pathway Dominates a Subsurface Ecosystem.</title>
        <authorList>
            <person name="Takami H."/>
            <person name="Noguchi H."/>
            <person name="Takaki Y."/>
            <person name="Uchiyama I."/>
            <person name="Toyoda A."/>
            <person name="Nishi S."/>
            <person name="Chee G.-J."/>
            <person name="Arai W."/>
            <person name="Nunoura T."/>
            <person name="Itoh T."/>
            <person name="Hattori M."/>
            <person name="Takai K."/>
        </authorList>
    </citation>
    <scope>NUCLEOTIDE SEQUENCE</scope>
</reference>
<dbReference type="GO" id="GO:0004175">
    <property type="term" value="F:endopeptidase activity"/>
    <property type="evidence" value="ECO:0007669"/>
    <property type="project" value="UniProtKB-ARBA"/>
</dbReference>
<dbReference type="EMBL" id="AP011802">
    <property type="protein sequence ID" value="BAL59351.1"/>
    <property type="molecule type" value="Genomic_DNA"/>
</dbReference>
<feature type="transmembrane region" description="Helical" evidence="1">
    <location>
        <begin position="130"/>
        <end position="146"/>
    </location>
</feature>
<feature type="transmembrane region" description="Helical" evidence="1">
    <location>
        <begin position="55"/>
        <end position="79"/>
    </location>
</feature>
<gene>
    <name evidence="3" type="ORF">HGMM_OP3C506</name>
</gene>
<feature type="domain" description="CAAX prenyl protease 2/Lysostaphin resistance protein A-like" evidence="2">
    <location>
        <begin position="98"/>
        <end position="189"/>
    </location>
</feature>
<dbReference type="InterPro" id="IPR003675">
    <property type="entry name" value="Rce1/LyrA-like_dom"/>
</dbReference>
<accession>H5ST65</accession>
<name>H5ST65_ACEAU</name>
<protein>
    <submittedName>
        <fullName evidence="3">Abortive infection protein</fullName>
    </submittedName>
</protein>
<evidence type="ECO:0000256" key="1">
    <source>
        <dbReference type="SAM" id="Phobius"/>
    </source>
</evidence>
<proteinExistence type="predicted"/>
<reference evidence="3" key="1">
    <citation type="journal article" date="2005" name="Environ. Microbiol.">
        <title>Genetic and functional properties of uncultivated thermophilic crenarchaeotes from a subsurface gold mine as revealed by analysis of genome fragments.</title>
        <authorList>
            <person name="Nunoura T."/>
            <person name="Hirayama H."/>
            <person name="Takami H."/>
            <person name="Oida H."/>
            <person name="Nishi S."/>
            <person name="Shimamura S."/>
            <person name="Suzuki Y."/>
            <person name="Inagaki F."/>
            <person name="Takai K."/>
            <person name="Nealson K.H."/>
            <person name="Horikoshi K."/>
        </authorList>
    </citation>
    <scope>NUCLEOTIDE SEQUENCE</scope>
</reference>
<keyword evidence="1" id="KW-1133">Transmembrane helix</keyword>
<dbReference type="Pfam" id="PF02517">
    <property type="entry name" value="Rce1-like"/>
    <property type="match status" value="1"/>
</dbReference>
<feature type="transmembrane region" description="Helical" evidence="1">
    <location>
        <begin position="26"/>
        <end position="43"/>
    </location>
</feature>
<dbReference type="GO" id="GO:0080120">
    <property type="term" value="P:CAAX-box protein maturation"/>
    <property type="evidence" value="ECO:0007669"/>
    <property type="project" value="UniProtKB-ARBA"/>
</dbReference>
<feature type="transmembrane region" description="Helical" evidence="1">
    <location>
        <begin position="99"/>
        <end position="118"/>
    </location>
</feature>
<keyword evidence="1" id="KW-0812">Transmembrane</keyword>
<organism evidence="3">
    <name type="scientific">Acetithermum autotrophicum</name>
    <dbReference type="NCBI Taxonomy" id="1446466"/>
    <lineage>
        <taxon>Bacteria</taxon>
        <taxon>Candidatus Bipolaricaulota</taxon>
        <taxon>Candidatus Acetithermum</taxon>
    </lineage>
</organism>
<evidence type="ECO:0000259" key="2">
    <source>
        <dbReference type="Pfam" id="PF02517"/>
    </source>
</evidence>
<feature type="transmembrane region" description="Helical" evidence="1">
    <location>
        <begin position="152"/>
        <end position="169"/>
    </location>
</feature>